<feature type="region of interest" description="Disordered" evidence="1">
    <location>
        <begin position="1"/>
        <end position="29"/>
    </location>
</feature>
<name>A0A1C4VMU6_9ACTN</name>
<dbReference type="RefSeq" id="WP_089018220.1">
    <property type="nucleotide sequence ID" value="NZ_LT607412.1"/>
</dbReference>
<evidence type="ECO:0000256" key="1">
    <source>
        <dbReference type="SAM" id="MobiDB-lite"/>
    </source>
</evidence>
<protein>
    <submittedName>
        <fullName evidence="2">Uncharacterized protein</fullName>
    </submittedName>
</protein>
<dbReference type="Proteomes" id="UP000198243">
    <property type="component" value="Chromosome I"/>
</dbReference>
<dbReference type="AlphaFoldDB" id="A0A1C4VMU6"/>
<sequence>MLMAMSGPHGSDAEVVTDGSAASSAAPDPGCGRTNVLAGSATASITTMADSLRLIGTAADWTAGSATASITTMADSLRLIGTAADWTAGSATASITTMADSLRLIGTAADWTAGSATASITTMADSLRLIGTAADWTAGSATASITTMADSLRLIGTAADWTAGSATASITTMADSLRPVTSVSGFLTGARSHLQTAGNGQIAEVSGWDLTVRELGQRGLAQIWAQAALSLAMMLTQPRAKAVGIPTALYLVTAWYLSFKSQHPAVAEELKDPFWVMVSLVLGGWLAVPRLPRS</sequence>
<reference evidence="3" key="1">
    <citation type="submission" date="2016-06" db="EMBL/GenBank/DDBJ databases">
        <authorList>
            <person name="Varghese N."/>
            <person name="Submissions Spin"/>
        </authorList>
    </citation>
    <scope>NUCLEOTIDE SEQUENCE [LARGE SCALE GENOMIC DNA]</scope>
    <source>
        <strain evidence="3">DSM 44875</strain>
    </source>
</reference>
<accession>A0A1C4VMU6</accession>
<organism evidence="2 3">
    <name type="scientific">Micromonospora coriariae</name>
    <dbReference type="NCBI Taxonomy" id="285665"/>
    <lineage>
        <taxon>Bacteria</taxon>
        <taxon>Bacillati</taxon>
        <taxon>Actinomycetota</taxon>
        <taxon>Actinomycetes</taxon>
        <taxon>Micromonosporales</taxon>
        <taxon>Micromonosporaceae</taxon>
        <taxon>Micromonospora</taxon>
    </lineage>
</organism>
<gene>
    <name evidence="2" type="ORF">GA0070607_2359</name>
</gene>
<evidence type="ECO:0000313" key="2">
    <source>
        <dbReference type="EMBL" id="SCE85131.1"/>
    </source>
</evidence>
<keyword evidence="3" id="KW-1185">Reference proteome</keyword>
<evidence type="ECO:0000313" key="3">
    <source>
        <dbReference type="Proteomes" id="UP000198243"/>
    </source>
</evidence>
<proteinExistence type="predicted"/>
<dbReference type="EMBL" id="LT607412">
    <property type="protein sequence ID" value="SCE85131.1"/>
    <property type="molecule type" value="Genomic_DNA"/>
</dbReference>